<keyword evidence="4" id="KW-1185">Reference proteome</keyword>
<comment type="caution">
    <text evidence="3">The sequence shown here is derived from an EMBL/GenBank/DDBJ whole genome shotgun (WGS) entry which is preliminary data.</text>
</comment>
<feature type="compositionally biased region" description="Basic and acidic residues" evidence="1">
    <location>
        <begin position="25"/>
        <end position="35"/>
    </location>
</feature>
<feature type="compositionally biased region" description="Low complexity" evidence="1">
    <location>
        <begin position="59"/>
        <end position="73"/>
    </location>
</feature>
<keyword evidence="2" id="KW-0472">Membrane</keyword>
<feature type="transmembrane region" description="Helical" evidence="2">
    <location>
        <begin position="183"/>
        <end position="204"/>
    </location>
</feature>
<protein>
    <submittedName>
        <fullName evidence="3">Uncharacterized protein</fullName>
    </submittedName>
</protein>
<reference evidence="3 4" key="1">
    <citation type="submission" date="2019-07" db="EMBL/GenBank/DDBJ databases">
        <title>Draft genome for Streptomyces benahoarensis MZ03-48.</title>
        <authorList>
            <person name="Gonzalez-Pimentel J.L."/>
        </authorList>
    </citation>
    <scope>NUCLEOTIDE SEQUENCE [LARGE SCALE GENOMIC DNA]</scope>
    <source>
        <strain evidence="3 4">MZ03-48</strain>
    </source>
</reference>
<dbReference type="OrthoDB" id="4153464at2"/>
<gene>
    <name evidence="3" type="ORF">FNZ23_13775</name>
</gene>
<feature type="transmembrane region" description="Helical" evidence="2">
    <location>
        <begin position="132"/>
        <end position="148"/>
    </location>
</feature>
<keyword evidence="2" id="KW-1133">Transmembrane helix</keyword>
<dbReference type="Proteomes" id="UP000320888">
    <property type="component" value="Unassembled WGS sequence"/>
</dbReference>
<evidence type="ECO:0000313" key="3">
    <source>
        <dbReference type="EMBL" id="TSB40690.1"/>
    </source>
</evidence>
<feature type="compositionally biased region" description="Basic residues" evidence="1">
    <location>
        <begin position="1"/>
        <end position="14"/>
    </location>
</feature>
<feature type="transmembrane region" description="Helical" evidence="2">
    <location>
        <begin position="154"/>
        <end position="176"/>
    </location>
</feature>
<feature type="region of interest" description="Disordered" evidence="1">
    <location>
        <begin position="1"/>
        <end position="111"/>
    </location>
</feature>
<evidence type="ECO:0000256" key="1">
    <source>
        <dbReference type="SAM" id="MobiDB-lite"/>
    </source>
</evidence>
<dbReference type="RefSeq" id="WP_143942326.1">
    <property type="nucleotide sequence ID" value="NZ_VKLS01000140.1"/>
</dbReference>
<feature type="compositionally biased region" description="Gly residues" evidence="1">
    <location>
        <begin position="46"/>
        <end position="57"/>
    </location>
</feature>
<accession>A0A553ZH09</accession>
<keyword evidence="2" id="KW-0812">Transmembrane</keyword>
<proteinExistence type="predicted"/>
<organism evidence="3 4">
    <name type="scientific">Streptomyces benahoarensis</name>
    <dbReference type="NCBI Taxonomy" id="2595054"/>
    <lineage>
        <taxon>Bacteria</taxon>
        <taxon>Bacillati</taxon>
        <taxon>Actinomycetota</taxon>
        <taxon>Actinomycetes</taxon>
        <taxon>Kitasatosporales</taxon>
        <taxon>Streptomycetaceae</taxon>
        <taxon>Streptomyces</taxon>
    </lineage>
</organism>
<name>A0A553ZH09_9ACTN</name>
<sequence length="334" mass="34700">MRRGRPPRPSRGARRPGGAGAAKPLPDRGRDRPDGNDAGQRPTGTGKAGRAGVGPGAGKPRTAEAAAPSAKRPAPSPGKERRTADTGPDPAPEVHAHHVQHNNPVTTGPHSIAANDIKNVIIRWVMHPSARWLPLLLACAALVIAQTTDPHGPAGQYALSITLAVLAVAAGAVRVLIRKTPSVAAVGALSLVSVLATVGGWLSFQYAAAHADVDVTGQVRRAGTLPLTGRDHTVTFTLGPAGLREHRDRLRLTLAVSDYDPSAPACSYRTTATAYLVDGGAPAQEARVRSGRPLDFVLNSGTTSVQIQVTLTEQDPGQNCRTDIRATGAVLHDA</sequence>
<evidence type="ECO:0000256" key="2">
    <source>
        <dbReference type="SAM" id="Phobius"/>
    </source>
</evidence>
<evidence type="ECO:0000313" key="4">
    <source>
        <dbReference type="Proteomes" id="UP000320888"/>
    </source>
</evidence>
<dbReference type="EMBL" id="VKLS01000140">
    <property type="protein sequence ID" value="TSB40690.1"/>
    <property type="molecule type" value="Genomic_DNA"/>
</dbReference>
<dbReference type="AlphaFoldDB" id="A0A553ZH09"/>